<name>A0A243W738_9BACT</name>
<evidence type="ECO:0000313" key="1">
    <source>
        <dbReference type="EMBL" id="OUJ70391.1"/>
    </source>
</evidence>
<reference evidence="1 2" key="1">
    <citation type="submission" date="2017-01" db="EMBL/GenBank/DDBJ databases">
        <title>A new Hymenobacter.</title>
        <authorList>
            <person name="Liang Y."/>
            <person name="Feng F."/>
        </authorList>
    </citation>
    <scope>NUCLEOTIDE SEQUENCE [LARGE SCALE GENOMIC DNA]</scope>
    <source>
        <strain evidence="1">MIMBbqt21</strain>
    </source>
</reference>
<accession>A0A243W738</accession>
<protein>
    <submittedName>
        <fullName evidence="1">Uncharacterized protein</fullName>
    </submittedName>
</protein>
<keyword evidence="2" id="KW-1185">Reference proteome</keyword>
<organism evidence="1 2">
    <name type="scientific">Hymenobacter crusticola</name>
    <dbReference type="NCBI Taxonomy" id="1770526"/>
    <lineage>
        <taxon>Bacteria</taxon>
        <taxon>Pseudomonadati</taxon>
        <taxon>Bacteroidota</taxon>
        <taxon>Cytophagia</taxon>
        <taxon>Cytophagales</taxon>
        <taxon>Hymenobacteraceae</taxon>
        <taxon>Hymenobacter</taxon>
    </lineage>
</organism>
<proteinExistence type="predicted"/>
<dbReference type="AlphaFoldDB" id="A0A243W738"/>
<comment type="caution">
    <text evidence="1">The sequence shown here is derived from an EMBL/GenBank/DDBJ whole genome shotgun (WGS) entry which is preliminary data.</text>
</comment>
<sequence>MKPLNHKFTPQPFYVVVTKNKVELARFEPMKQELVKRRLHQLRLFTSPKFTFREKCTRHMAFYPFF</sequence>
<gene>
    <name evidence="1" type="ORF">BXP70_24460</name>
</gene>
<evidence type="ECO:0000313" key="2">
    <source>
        <dbReference type="Proteomes" id="UP000194873"/>
    </source>
</evidence>
<dbReference type="Proteomes" id="UP000194873">
    <property type="component" value="Unassembled WGS sequence"/>
</dbReference>
<dbReference type="EMBL" id="MTSE01000023">
    <property type="protein sequence ID" value="OUJ70391.1"/>
    <property type="molecule type" value="Genomic_DNA"/>
</dbReference>